<dbReference type="GO" id="GO:0052621">
    <property type="term" value="F:diguanylate cyclase activity"/>
    <property type="evidence" value="ECO:0007669"/>
    <property type="project" value="TreeGrafter"/>
</dbReference>
<name>A0A6N3ELP4_CLOSY</name>
<dbReference type="Pfam" id="PF00672">
    <property type="entry name" value="HAMP"/>
    <property type="match status" value="1"/>
</dbReference>
<dbReference type="AlphaFoldDB" id="A0A6N3ELP4"/>
<dbReference type="PANTHER" id="PTHR45138:SF9">
    <property type="entry name" value="DIGUANYLATE CYCLASE DGCM-RELATED"/>
    <property type="match status" value="1"/>
</dbReference>
<dbReference type="CDD" id="cd01949">
    <property type="entry name" value="GGDEF"/>
    <property type="match status" value="1"/>
</dbReference>
<gene>
    <name evidence="4" type="primary">mcpB_1</name>
    <name evidence="4" type="ORF">CSLFYP84_02110</name>
</gene>
<sequence>MKSIQTKFIILILGCVMLSSAVIGGAGVLSAKKVVDEESARSMTLMCSEKACELNGLFSRIEQSVNTLATYAAEELPDIASFKSDPEVVSAYTKRIQNVAVNAANNTEGALAVYIRYNPEFSEPTSGIFWSKTALEGRFQELTPTDFSRYSPDDVEHVGWYYLPVKSGKAIWMSPYVNKNINVEMISYVIPLYADSTTIGVVGMDIDFGIIKDSVRSIHLYDSGYAFLTDENARLVYHNELETGTSMDSFENSLKPVSDELKRGGSSNQLFSYQWHGEPKRMTLCSLRNGMRLALTAPAGEIDASKNSLILQILVSTAAIALLAILLTILMTRRLIKPLRELNDAAKKIAEGDLSVSLSHQTKDEVGMLADSFQQTVSHLQKYIDYINGLAYRDGLTGVKNKTAYQETIARLEEKTRTGKPEFAMVVFDVNNLKQVNDTMGHDFGDILIIESCKLICKVFKRSPVYRIGGDEFVAILENGDYEHYNELLERFQEALNDYNKYAGPDGKISIARGIAVYEEYVDLTAGDVFKRADDAMYQNKLMMKRLMAEKEETGDT</sequence>
<dbReference type="NCBIfam" id="TIGR00254">
    <property type="entry name" value="GGDEF"/>
    <property type="match status" value="1"/>
</dbReference>
<evidence type="ECO:0000259" key="2">
    <source>
        <dbReference type="PROSITE" id="PS50885"/>
    </source>
</evidence>
<proteinExistence type="predicted"/>
<protein>
    <submittedName>
        <fullName evidence="4">Methyl-accepting chemotaxis protein McpB</fullName>
    </submittedName>
</protein>
<dbReference type="GO" id="GO:0043709">
    <property type="term" value="P:cell adhesion involved in single-species biofilm formation"/>
    <property type="evidence" value="ECO:0007669"/>
    <property type="project" value="TreeGrafter"/>
</dbReference>
<dbReference type="CDD" id="cd12913">
    <property type="entry name" value="PDC1_MCP_like"/>
    <property type="match status" value="1"/>
</dbReference>
<reference evidence="4" key="1">
    <citation type="submission" date="2019-11" db="EMBL/GenBank/DDBJ databases">
        <authorList>
            <person name="Feng L."/>
        </authorList>
    </citation>
    <scope>NUCLEOTIDE SEQUENCE</scope>
    <source>
        <strain evidence="4">CsymbiosumLFYP84</strain>
    </source>
</reference>
<organism evidence="4">
    <name type="scientific">Clostridium symbiosum</name>
    <name type="common">Bacteroides symbiosus</name>
    <dbReference type="NCBI Taxonomy" id="1512"/>
    <lineage>
        <taxon>Bacteria</taxon>
        <taxon>Bacillati</taxon>
        <taxon>Bacillota</taxon>
        <taxon>Clostridia</taxon>
        <taxon>Lachnospirales</taxon>
        <taxon>Lachnospiraceae</taxon>
        <taxon>Otoolea</taxon>
    </lineage>
</organism>
<dbReference type="GO" id="GO:1902201">
    <property type="term" value="P:negative regulation of bacterial-type flagellum-dependent cell motility"/>
    <property type="evidence" value="ECO:0007669"/>
    <property type="project" value="TreeGrafter"/>
</dbReference>
<evidence type="ECO:0000256" key="1">
    <source>
        <dbReference type="SAM" id="Phobius"/>
    </source>
</evidence>
<dbReference type="SMART" id="SM00267">
    <property type="entry name" value="GGDEF"/>
    <property type="match status" value="1"/>
</dbReference>
<dbReference type="InterPro" id="IPR043128">
    <property type="entry name" value="Rev_trsase/Diguanyl_cyclase"/>
</dbReference>
<dbReference type="InterPro" id="IPR000160">
    <property type="entry name" value="GGDEF_dom"/>
</dbReference>
<dbReference type="PANTHER" id="PTHR45138">
    <property type="entry name" value="REGULATORY COMPONENTS OF SENSORY TRANSDUCTION SYSTEM"/>
    <property type="match status" value="1"/>
</dbReference>
<evidence type="ECO:0000313" key="4">
    <source>
        <dbReference type="EMBL" id="VYU40259.1"/>
    </source>
</evidence>
<feature type="domain" description="GGDEF" evidence="3">
    <location>
        <begin position="421"/>
        <end position="553"/>
    </location>
</feature>
<keyword evidence="1" id="KW-0472">Membrane</keyword>
<feature type="domain" description="HAMP" evidence="2">
    <location>
        <begin position="333"/>
        <end position="385"/>
    </location>
</feature>
<evidence type="ECO:0000259" key="3">
    <source>
        <dbReference type="PROSITE" id="PS50887"/>
    </source>
</evidence>
<dbReference type="RefSeq" id="WP_156684613.1">
    <property type="nucleotide sequence ID" value="NZ_CACRUA010000026.1"/>
</dbReference>
<keyword evidence="1" id="KW-1133">Transmembrane helix</keyword>
<keyword evidence="1" id="KW-0812">Transmembrane</keyword>
<dbReference type="Pfam" id="PF00990">
    <property type="entry name" value="GGDEF"/>
    <property type="match status" value="1"/>
</dbReference>
<dbReference type="Pfam" id="PF22673">
    <property type="entry name" value="MCP-like_PDC_1"/>
    <property type="match status" value="1"/>
</dbReference>
<dbReference type="InterPro" id="IPR050469">
    <property type="entry name" value="Diguanylate_Cyclase"/>
</dbReference>
<dbReference type="SMART" id="SM00304">
    <property type="entry name" value="HAMP"/>
    <property type="match status" value="1"/>
</dbReference>
<accession>A0A6N3ELP4</accession>
<dbReference type="Gene3D" id="3.30.70.270">
    <property type="match status" value="1"/>
</dbReference>
<dbReference type="InterPro" id="IPR003660">
    <property type="entry name" value="HAMP_dom"/>
</dbReference>
<dbReference type="GO" id="GO:0007165">
    <property type="term" value="P:signal transduction"/>
    <property type="evidence" value="ECO:0007669"/>
    <property type="project" value="InterPro"/>
</dbReference>
<dbReference type="GO" id="GO:0005886">
    <property type="term" value="C:plasma membrane"/>
    <property type="evidence" value="ECO:0007669"/>
    <property type="project" value="TreeGrafter"/>
</dbReference>
<dbReference type="Gene3D" id="3.30.450.20">
    <property type="entry name" value="PAS domain"/>
    <property type="match status" value="1"/>
</dbReference>
<dbReference type="PROSITE" id="PS50885">
    <property type="entry name" value="HAMP"/>
    <property type="match status" value="1"/>
</dbReference>
<dbReference type="PROSITE" id="PS50887">
    <property type="entry name" value="GGDEF"/>
    <property type="match status" value="1"/>
</dbReference>
<dbReference type="InterPro" id="IPR029787">
    <property type="entry name" value="Nucleotide_cyclase"/>
</dbReference>
<dbReference type="SUPFAM" id="SSF55073">
    <property type="entry name" value="Nucleotide cyclase"/>
    <property type="match status" value="1"/>
</dbReference>
<dbReference type="Gene3D" id="6.10.340.10">
    <property type="match status" value="1"/>
</dbReference>
<dbReference type="CDD" id="cd06225">
    <property type="entry name" value="HAMP"/>
    <property type="match status" value="1"/>
</dbReference>
<dbReference type="EMBL" id="CACRUA010000026">
    <property type="protein sequence ID" value="VYU40259.1"/>
    <property type="molecule type" value="Genomic_DNA"/>
</dbReference>
<dbReference type="SUPFAM" id="SSF158472">
    <property type="entry name" value="HAMP domain-like"/>
    <property type="match status" value="1"/>
</dbReference>
<feature type="transmembrane region" description="Helical" evidence="1">
    <location>
        <begin position="309"/>
        <end position="330"/>
    </location>
</feature>